<evidence type="ECO:0000259" key="7">
    <source>
        <dbReference type="PROSITE" id="PS51123"/>
    </source>
</evidence>
<dbReference type="PROSITE" id="PS51123">
    <property type="entry name" value="OMPA_2"/>
    <property type="match status" value="1"/>
</dbReference>
<dbReference type="SUPFAM" id="SSF103088">
    <property type="entry name" value="OmpA-like"/>
    <property type="match status" value="1"/>
</dbReference>
<accession>A0A1P8WRR7</accession>
<evidence type="ECO:0000256" key="5">
    <source>
        <dbReference type="SAM" id="MobiDB-lite"/>
    </source>
</evidence>
<dbReference type="OrthoDB" id="9815602at2"/>
<feature type="domain" description="OmpA-like" evidence="7">
    <location>
        <begin position="447"/>
        <end position="587"/>
    </location>
</feature>
<keyword evidence="6" id="KW-1133">Transmembrane helix</keyword>
<keyword evidence="6" id="KW-0812">Transmembrane</keyword>
<gene>
    <name evidence="8" type="primary">tauA</name>
    <name evidence="8" type="ORF">Fuma_06427</name>
</gene>
<dbReference type="PANTHER" id="PTHR30024">
    <property type="entry name" value="ALIPHATIC SULFONATES-BINDING PROTEIN-RELATED"/>
    <property type="match status" value="1"/>
</dbReference>
<dbReference type="STRING" id="1891926.Fuma_06427"/>
<evidence type="ECO:0000256" key="1">
    <source>
        <dbReference type="ARBA" id="ARBA00004418"/>
    </source>
</evidence>
<organism evidence="8 9">
    <name type="scientific">Fuerstiella marisgermanici</name>
    <dbReference type="NCBI Taxonomy" id="1891926"/>
    <lineage>
        <taxon>Bacteria</taxon>
        <taxon>Pseudomonadati</taxon>
        <taxon>Planctomycetota</taxon>
        <taxon>Planctomycetia</taxon>
        <taxon>Planctomycetales</taxon>
        <taxon>Planctomycetaceae</taxon>
        <taxon>Fuerstiella</taxon>
    </lineage>
</organism>
<dbReference type="RefSeq" id="WP_077027729.1">
    <property type="nucleotide sequence ID" value="NZ_CP017641.1"/>
</dbReference>
<comment type="similarity">
    <text evidence="2">Belongs to the bacterial solute-binding protein SsuA/TauA family.</text>
</comment>
<evidence type="ECO:0000256" key="3">
    <source>
        <dbReference type="ARBA" id="ARBA00022729"/>
    </source>
</evidence>
<dbReference type="GO" id="GO:0042597">
    <property type="term" value="C:periplasmic space"/>
    <property type="evidence" value="ECO:0007669"/>
    <property type="project" value="UniProtKB-SubCell"/>
</dbReference>
<dbReference type="Pfam" id="PF00691">
    <property type="entry name" value="OmpA"/>
    <property type="match status" value="1"/>
</dbReference>
<dbReference type="InterPro" id="IPR006665">
    <property type="entry name" value="OmpA-like"/>
</dbReference>
<keyword evidence="3" id="KW-0732">Signal</keyword>
<dbReference type="SUPFAM" id="SSF53850">
    <property type="entry name" value="Periplasmic binding protein-like II"/>
    <property type="match status" value="1"/>
</dbReference>
<dbReference type="KEGG" id="fmr:Fuma_06427"/>
<dbReference type="CDD" id="cd07185">
    <property type="entry name" value="OmpA_C-like"/>
    <property type="match status" value="1"/>
</dbReference>
<dbReference type="AlphaFoldDB" id="A0A1P8WRR7"/>
<name>A0A1P8WRR7_9PLAN</name>
<feature type="transmembrane region" description="Helical" evidence="6">
    <location>
        <begin position="7"/>
        <end position="26"/>
    </location>
</feature>
<evidence type="ECO:0000256" key="2">
    <source>
        <dbReference type="ARBA" id="ARBA00010742"/>
    </source>
</evidence>
<dbReference type="Gene3D" id="3.30.1330.60">
    <property type="entry name" value="OmpA-like domain"/>
    <property type="match status" value="1"/>
</dbReference>
<keyword evidence="4 6" id="KW-0472">Membrane</keyword>
<protein>
    <submittedName>
        <fullName evidence="8">Sulfate starvation-induced protein 1</fullName>
    </submittedName>
</protein>
<evidence type="ECO:0000313" key="9">
    <source>
        <dbReference type="Proteomes" id="UP000187735"/>
    </source>
</evidence>
<reference evidence="8 9" key="1">
    <citation type="journal article" date="2016" name="Front. Microbiol.">
        <title>Fuerstia marisgermanicae gen. nov., sp. nov., an Unusual Member of the Phylum Planctomycetes from the German Wadden Sea.</title>
        <authorList>
            <person name="Kohn T."/>
            <person name="Heuer A."/>
            <person name="Jogler M."/>
            <person name="Vollmers J."/>
            <person name="Boedeker C."/>
            <person name="Bunk B."/>
            <person name="Rast P."/>
            <person name="Borchert D."/>
            <person name="Glockner I."/>
            <person name="Freese H.M."/>
            <person name="Klenk H.P."/>
            <person name="Overmann J."/>
            <person name="Kaster A.K."/>
            <person name="Rohde M."/>
            <person name="Wiegand S."/>
            <person name="Jogler C."/>
        </authorList>
    </citation>
    <scope>NUCLEOTIDE SEQUENCE [LARGE SCALE GENOMIC DNA]</scope>
    <source>
        <strain evidence="8 9">NH11</strain>
    </source>
</reference>
<keyword evidence="9" id="KW-1185">Reference proteome</keyword>
<dbReference type="InterPro" id="IPR036737">
    <property type="entry name" value="OmpA-like_sf"/>
</dbReference>
<dbReference type="Gene3D" id="3.40.190.10">
    <property type="entry name" value="Periplasmic binding protein-like II"/>
    <property type="match status" value="2"/>
</dbReference>
<dbReference type="EMBL" id="CP017641">
    <property type="protein sequence ID" value="APZ96753.1"/>
    <property type="molecule type" value="Genomic_DNA"/>
</dbReference>
<dbReference type="Proteomes" id="UP000187735">
    <property type="component" value="Chromosome"/>
</dbReference>
<dbReference type="PANTHER" id="PTHR30024:SF47">
    <property type="entry name" value="TAURINE-BINDING PERIPLASMIC PROTEIN"/>
    <property type="match status" value="1"/>
</dbReference>
<sequence length="589" mass="65330">MSGGRPTAAFYLAVLAVVGGLVYFAGNRAGFFGDNAKPDVVDGDGDELTLDPDKLNVGDTAAEASSDDIVTTVQEYSYVPAERLPAVKGTAAYKPLEDNTVSFALNIWAGWAPIIHANEGFAAKKIWKTPDGKEFKVQLILADNPVDMRDAYAAGDYHIGWATVDMLPLFMEGFVDKSGKPRDSRVMPRIFQQVDWSNGGDGIVVRDNIKTVKDLRGKKIALAQNSPSQYFGLSMLVAGGLQPTDVEFVYLNDAFEAAAAFNANKDIAACVSWAPDIYTLSEQKGNRMLVNTQTANKLIADVWYARADFASEHPDLVEGIVRGIFDSMESLKDQSEKQKVSEWMAQGYAIPKDECLGMLGDAHWTNFAENRDFFMNQNNPARFESVWNQAYYIYRRIRSVQHQPVSFDKVVDFSILQKLAKEEKYASQKNEYRVAFAPKATSEIVAESDEVLSNTVIIHFAPNRHDLKHKVIRKKDDGTEVEELYDPNVDFVLEEISNLVAGFGAARVLIEGHTDASMKPLLPDDELVKQLSANRANAVKEALVEKYQLDPNQFNASGVGWDRPADPNDPGNNAKNRRVEIRVFTAESE</sequence>
<evidence type="ECO:0000256" key="4">
    <source>
        <dbReference type="PROSITE-ProRule" id="PRU00473"/>
    </source>
</evidence>
<dbReference type="Pfam" id="PF09084">
    <property type="entry name" value="NMT1"/>
    <property type="match status" value="1"/>
</dbReference>
<feature type="region of interest" description="Disordered" evidence="5">
    <location>
        <begin position="555"/>
        <end position="578"/>
    </location>
</feature>
<dbReference type="InterPro" id="IPR015168">
    <property type="entry name" value="SsuA/THI5"/>
</dbReference>
<comment type="subcellular location">
    <subcellularLocation>
        <location evidence="1">Periplasm</location>
    </subcellularLocation>
</comment>
<evidence type="ECO:0000313" key="8">
    <source>
        <dbReference type="EMBL" id="APZ96753.1"/>
    </source>
</evidence>
<evidence type="ECO:0000256" key="6">
    <source>
        <dbReference type="SAM" id="Phobius"/>
    </source>
</evidence>
<dbReference type="GO" id="GO:0016020">
    <property type="term" value="C:membrane"/>
    <property type="evidence" value="ECO:0007669"/>
    <property type="project" value="UniProtKB-UniRule"/>
</dbReference>
<proteinExistence type="inferred from homology"/>